<reference evidence="1 2" key="1">
    <citation type="submission" date="2021-06" db="EMBL/GenBank/DDBJ databases">
        <authorList>
            <person name="Palmer J.M."/>
        </authorList>
    </citation>
    <scope>NUCLEOTIDE SEQUENCE [LARGE SCALE GENOMIC DNA]</scope>
    <source>
        <strain evidence="1 2">CL_MEX2019</strain>
        <tissue evidence="1">Muscle</tissue>
    </source>
</reference>
<gene>
    <name evidence="1" type="ORF">CHARACLAT_029730</name>
</gene>
<proteinExistence type="predicted"/>
<sequence length="131" mass="14910">METEYRPPGGQTTTGRGDWTYLIFRNSSQSHRIRFMCLSKALKVPMNTRPSCRMHLILKSMCCSILLLFPTVWQPIRDNSQHDIIVTSQQFTWTGDITLQLRGLSTKERMGSSVHSLSTESCRVLTTPTSS</sequence>
<dbReference type="Proteomes" id="UP001352852">
    <property type="component" value="Unassembled WGS sequence"/>
</dbReference>
<dbReference type="EMBL" id="JAHUTJ010037062">
    <property type="protein sequence ID" value="MED6278975.1"/>
    <property type="molecule type" value="Genomic_DNA"/>
</dbReference>
<accession>A0ABU7DWK1</accession>
<name>A0ABU7DWK1_9TELE</name>
<comment type="caution">
    <text evidence="1">The sequence shown here is derived from an EMBL/GenBank/DDBJ whole genome shotgun (WGS) entry which is preliminary data.</text>
</comment>
<evidence type="ECO:0000313" key="1">
    <source>
        <dbReference type="EMBL" id="MED6278975.1"/>
    </source>
</evidence>
<protein>
    <submittedName>
        <fullName evidence="1">Uncharacterized protein</fullName>
    </submittedName>
</protein>
<keyword evidence="2" id="KW-1185">Reference proteome</keyword>
<organism evidence="1 2">
    <name type="scientific">Characodon lateralis</name>
    <dbReference type="NCBI Taxonomy" id="208331"/>
    <lineage>
        <taxon>Eukaryota</taxon>
        <taxon>Metazoa</taxon>
        <taxon>Chordata</taxon>
        <taxon>Craniata</taxon>
        <taxon>Vertebrata</taxon>
        <taxon>Euteleostomi</taxon>
        <taxon>Actinopterygii</taxon>
        <taxon>Neopterygii</taxon>
        <taxon>Teleostei</taxon>
        <taxon>Neoteleostei</taxon>
        <taxon>Acanthomorphata</taxon>
        <taxon>Ovalentaria</taxon>
        <taxon>Atherinomorphae</taxon>
        <taxon>Cyprinodontiformes</taxon>
        <taxon>Goodeidae</taxon>
        <taxon>Characodon</taxon>
    </lineage>
</organism>
<evidence type="ECO:0000313" key="2">
    <source>
        <dbReference type="Proteomes" id="UP001352852"/>
    </source>
</evidence>